<dbReference type="OrthoDB" id="7481124at2759"/>
<protein>
    <submittedName>
        <fullName evidence="2">Uncharacterized protein</fullName>
    </submittedName>
</protein>
<dbReference type="AlphaFoldDB" id="A0A4C1UMK0"/>
<keyword evidence="3" id="KW-1185">Reference proteome</keyword>
<comment type="caution">
    <text evidence="2">The sequence shown here is derived from an EMBL/GenBank/DDBJ whole genome shotgun (WGS) entry which is preliminary data.</text>
</comment>
<accession>A0A4C1UMK0</accession>
<organism evidence="2 3">
    <name type="scientific">Eumeta variegata</name>
    <name type="common">Bagworm moth</name>
    <name type="synonym">Eumeta japonica</name>
    <dbReference type="NCBI Taxonomy" id="151549"/>
    <lineage>
        <taxon>Eukaryota</taxon>
        <taxon>Metazoa</taxon>
        <taxon>Ecdysozoa</taxon>
        <taxon>Arthropoda</taxon>
        <taxon>Hexapoda</taxon>
        <taxon>Insecta</taxon>
        <taxon>Pterygota</taxon>
        <taxon>Neoptera</taxon>
        <taxon>Endopterygota</taxon>
        <taxon>Lepidoptera</taxon>
        <taxon>Glossata</taxon>
        <taxon>Ditrysia</taxon>
        <taxon>Tineoidea</taxon>
        <taxon>Psychidae</taxon>
        <taxon>Oiketicinae</taxon>
        <taxon>Eumeta</taxon>
    </lineage>
</organism>
<evidence type="ECO:0000256" key="1">
    <source>
        <dbReference type="SAM" id="MobiDB-lite"/>
    </source>
</evidence>
<feature type="compositionally biased region" description="Polar residues" evidence="1">
    <location>
        <begin position="127"/>
        <end position="137"/>
    </location>
</feature>
<gene>
    <name evidence="2" type="ORF">EVAR_15989_1</name>
</gene>
<evidence type="ECO:0000313" key="3">
    <source>
        <dbReference type="Proteomes" id="UP000299102"/>
    </source>
</evidence>
<sequence length="249" mass="27623">MRSRVCAPRALVEETEPRLSDPHEIKSLIRLAGILDQLAQLTGYEPKPEDYLTTTAAAPAPSTEAMTFPPLLEAASFNVSEEIIAAMVNCLDKSNNDSRPAYERCPRAPIPAGLQTLFNITDPGSGDNLNTPSTDNPTVVRRRKSTSTHSETIDEPSYRKPERRSARPSTRTVDYRLPEDPYQDISGYSKSKEGVSIMPNPEQAEQVRLALERHFASPDMETVRRYGSNYNPLIPNAPLAGMIRTLLDI</sequence>
<proteinExistence type="predicted"/>
<reference evidence="2 3" key="1">
    <citation type="journal article" date="2019" name="Commun. Biol.">
        <title>The bagworm genome reveals a unique fibroin gene that provides high tensile strength.</title>
        <authorList>
            <person name="Kono N."/>
            <person name="Nakamura H."/>
            <person name="Ohtoshi R."/>
            <person name="Tomita M."/>
            <person name="Numata K."/>
            <person name="Arakawa K."/>
        </authorList>
    </citation>
    <scope>NUCLEOTIDE SEQUENCE [LARGE SCALE GENOMIC DNA]</scope>
</reference>
<feature type="compositionally biased region" description="Basic and acidic residues" evidence="1">
    <location>
        <begin position="156"/>
        <end position="165"/>
    </location>
</feature>
<dbReference type="EMBL" id="BGZK01000190">
    <property type="protein sequence ID" value="GBP27216.1"/>
    <property type="molecule type" value="Genomic_DNA"/>
</dbReference>
<dbReference type="Proteomes" id="UP000299102">
    <property type="component" value="Unassembled WGS sequence"/>
</dbReference>
<evidence type="ECO:0000313" key="2">
    <source>
        <dbReference type="EMBL" id="GBP27216.1"/>
    </source>
</evidence>
<name>A0A4C1UMK0_EUMVA</name>
<feature type="region of interest" description="Disordered" evidence="1">
    <location>
        <begin position="120"/>
        <end position="171"/>
    </location>
</feature>